<keyword evidence="2" id="KW-1185">Reference proteome</keyword>
<evidence type="ECO:0000313" key="2">
    <source>
        <dbReference type="Proteomes" id="UP001165186"/>
    </source>
</evidence>
<dbReference type="EMBL" id="BSXG01000292">
    <property type="protein sequence ID" value="GME36388.1"/>
    <property type="molecule type" value="Genomic_DNA"/>
</dbReference>
<proteinExistence type="predicted"/>
<organism evidence="1 2">
    <name type="scientific">Neofusicoccum parvum</name>
    <dbReference type="NCBI Taxonomy" id="310453"/>
    <lineage>
        <taxon>Eukaryota</taxon>
        <taxon>Fungi</taxon>
        <taxon>Dikarya</taxon>
        <taxon>Ascomycota</taxon>
        <taxon>Pezizomycotina</taxon>
        <taxon>Dothideomycetes</taxon>
        <taxon>Dothideomycetes incertae sedis</taxon>
        <taxon>Botryosphaeriales</taxon>
        <taxon>Botryosphaeriaceae</taxon>
        <taxon>Neofusicoccum</taxon>
    </lineage>
</organism>
<dbReference type="Proteomes" id="UP001165186">
    <property type="component" value="Unassembled WGS sequence"/>
</dbReference>
<protein>
    <submittedName>
        <fullName evidence="1">Uncharacterized protein</fullName>
    </submittedName>
</protein>
<reference evidence="1" key="1">
    <citation type="submission" date="2024-09" db="EMBL/GenBank/DDBJ databases">
        <title>Draft Genome Sequences of Neofusicoccum parvum.</title>
        <authorList>
            <person name="Ashida A."/>
            <person name="Camagna M."/>
            <person name="Tanaka A."/>
            <person name="Takemoto D."/>
        </authorList>
    </citation>
    <scope>NUCLEOTIDE SEQUENCE</scope>
    <source>
        <strain evidence="1">PPO83</strain>
    </source>
</reference>
<accession>A0ACB5SDY3</accession>
<comment type="caution">
    <text evidence="1">The sequence shown here is derived from an EMBL/GenBank/DDBJ whole genome shotgun (WGS) entry which is preliminary data.</text>
</comment>
<gene>
    <name evidence="1" type="primary">g7302</name>
    <name evidence="1" type="ORF">NpPPO83_00007302</name>
</gene>
<sequence length="229" mass="24774">MKPYVQIIPGSFSLESFYYGIRDAVISLGYESSVTPLQSSGKEVVLVMHSYGGIPGTESVKGLLKGDREKAGKTGGVVRLIYMTAVAPEAGQSLNEIMAPLMAKYVGINYVKLEGDYMFHEPALSAKYTFSDLPDDEGLKLAQSMPHHSAISFNGKLSYAAYKDLPVSYILCTQDCCVPPDLQRSMIASIEKESGRKVHVQELESGHCPNASRPAEAAKFIATAVEQAA</sequence>
<evidence type="ECO:0000313" key="1">
    <source>
        <dbReference type="EMBL" id="GME36388.1"/>
    </source>
</evidence>
<name>A0ACB5SDY3_9PEZI</name>